<protein>
    <submittedName>
        <fullName evidence="2">Glucosamine-6-phosphate deaminase</fullName>
    </submittedName>
</protein>
<dbReference type="Pfam" id="PF01182">
    <property type="entry name" value="Glucosamine_iso"/>
    <property type="match status" value="1"/>
</dbReference>
<dbReference type="InterPro" id="IPR004547">
    <property type="entry name" value="Glucosamine6P_isomerase"/>
</dbReference>
<name>A0ABP8G1F7_9BACT</name>
<dbReference type="InterPro" id="IPR037171">
    <property type="entry name" value="NagB/RpiA_transferase-like"/>
</dbReference>
<dbReference type="EMBL" id="BAABFN010000006">
    <property type="protein sequence ID" value="GAA4315149.1"/>
    <property type="molecule type" value="Genomic_DNA"/>
</dbReference>
<reference evidence="3" key="1">
    <citation type="journal article" date="2019" name="Int. J. Syst. Evol. Microbiol.">
        <title>The Global Catalogue of Microorganisms (GCM) 10K type strain sequencing project: providing services to taxonomists for standard genome sequencing and annotation.</title>
        <authorList>
            <consortium name="The Broad Institute Genomics Platform"/>
            <consortium name="The Broad Institute Genome Sequencing Center for Infectious Disease"/>
            <person name="Wu L."/>
            <person name="Ma J."/>
        </authorList>
    </citation>
    <scope>NUCLEOTIDE SEQUENCE [LARGE SCALE GENOMIC DNA]</scope>
    <source>
        <strain evidence="3">JCM 17664</strain>
    </source>
</reference>
<gene>
    <name evidence="2" type="ORF">GCM10023143_26350</name>
</gene>
<dbReference type="SUPFAM" id="SSF100950">
    <property type="entry name" value="NagB/RpiA/CoA transferase-like"/>
    <property type="match status" value="1"/>
</dbReference>
<proteinExistence type="predicted"/>
<dbReference type="PANTHER" id="PTHR11280">
    <property type="entry name" value="GLUCOSAMINE-6-PHOSPHATE ISOMERASE"/>
    <property type="match status" value="1"/>
</dbReference>
<evidence type="ECO:0000313" key="2">
    <source>
        <dbReference type="EMBL" id="GAA4315149.1"/>
    </source>
</evidence>
<evidence type="ECO:0000259" key="1">
    <source>
        <dbReference type="Pfam" id="PF01182"/>
    </source>
</evidence>
<feature type="domain" description="Glucosamine/galactosamine-6-phosphate isomerase" evidence="1">
    <location>
        <begin position="18"/>
        <end position="240"/>
    </location>
</feature>
<accession>A0ABP8G1F7</accession>
<dbReference type="CDD" id="cd01399">
    <property type="entry name" value="GlcN6P_deaminase"/>
    <property type="match status" value="1"/>
</dbReference>
<dbReference type="PANTHER" id="PTHR11280:SF6">
    <property type="entry name" value="GLUCOSAMINE-6-PHOSPHATE ISOMERASE NAGB"/>
    <property type="match status" value="1"/>
</dbReference>
<dbReference type="Proteomes" id="UP001501207">
    <property type="component" value="Unassembled WGS sequence"/>
</dbReference>
<dbReference type="RefSeq" id="WP_344980061.1">
    <property type="nucleotide sequence ID" value="NZ_BAABFN010000006.1"/>
</dbReference>
<organism evidence="2 3">
    <name type="scientific">Compostibacter hankyongensis</name>
    <dbReference type="NCBI Taxonomy" id="1007089"/>
    <lineage>
        <taxon>Bacteria</taxon>
        <taxon>Pseudomonadati</taxon>
        <taxon>Bacteroidota</taxon>
        <taxon>Chitinophagia</taxon>
        <taxon>Chitinophagales</taxon>
        <taxon>Chitinophagaceae</taxon>
        <taxon>Compostibacter</taxon>
    </lineage>
</organism>
<keyword evidence="3" id="KW-1185">Reference proteome</keyword>
<sequence length="270" mass="30080">MEQTFKAGRLTVKIYPDRGTMGRKAAGEAAARLRELLERQPELHLIFAAAPSQQEFLEALCGEPGIDWSRIRAFHMDEYVGLPAEAPQAFGRFLKDRIFAKLPFRSVDYLDGNAEDIETECARYAALLERFPADIVFMGIGENNHIAFNDPHVADFNDSRAVKAVELDAACRLQQVHDGCFSHIGEVPAHALTLTIPALLRAPYIFCMVPGKNKRQAVYHTLYSPLGEQYPSTILRTQNHAVLYVDRESAEMLSGMPPAEGSVEQDFAGE</sequence>
<dbReference type="Gene3D" id="3.40.50.1360">
    <property type="match status" value="1"/>
</dbReference>
<evidence type="ECO:0000313" key="3">
    <source>
        <dbReference type="Proteomes" id="UP001501207"/>
    </source>
</evidence>
<dbReference type="InterPro" id="IPR006148">
    <property type="entry name" value="Glc/Gal-6P_isomerase"/>
</dbReference>
<comment type="caution">
    <text evidence="2">The sequence shown here is derived from an EMBL/GenBank/DDBJ whole genome shotgun (WGS) entry which is preliminary data.</text>
</comment>